<dbReference type="Pfam" id="PF12836">
    <property type="entry name" value="HHH_3"/>
    <property type="match status" value="1"/>
</dbReference>
<feature type="domain" description="Helix-hairpin-helix DNA-binding motif class 1" evidence="3">
    <location>
        <begin position="292"/>
        <end position="311"/>
    </location>
</feature>
<feature type="transmembrane region" description="Helical" evidence="2">
    <location>
        <begin position="125"/>
        <end position="145"/>
    </location>
</feature>
<dbReference type="EMBL" id="BAAAYN010000043">
    <property type="protein sequence ID" value="GAA3393753.1"/>
    <property type="molecule type" value="Genomic_DNA"/>
</dbReference>
<sequence>MGRREVADNSLIARSRVAALGSFRQEDPPGFDRGPGHDGALPQGGAPPQRGAPPHGGAIPGGGTSDRGGAFDPGAEPEGAWPFGGASDAATRLPAPEPLPSPEAGWRRWAPAAVRDASLGPGRRGLLALAVVAVLVALVAGVAAWRARPEAEPVVTASIVDAPSTSPSASPAEAVVAVSGRVRRPGLVRLPAGSRVADALAAAGGALPGADLSTLNLARKVVDGELIAVGVPAPAGPVAGGPPAAGAPAPGTPLDLNTATAEQLDALPGVGPVLAERIVTYRTDHGGFRSVDELRQVEGIGDTRFEKLRELVRV</sequence>
<dbReference type="PANTHER" id="PTHR21180">
    <property type="entry name" value="ENDONUCLEASE/EXONUCLEASE/PHOSPHATASE FAMILY DOMAIN-CONTAINING PROTEIN 1"/>
    <property type="match status" value="1"/>
</dbReference>
<evidence type="ECO:0000256" key="1">
    <source>
        <dbReference type="SAM" id="MobiDB-lite"/>
    </source>
</evidence>
<feature type="domain" description="Helix-hairpin-helix DNA-binding motif class 1" evidence="3">
    <location>
        <begin position="262"/>
        <end position="281"/>
    </location>
</feature>
<dbReference type="SUPFAM" id="SSF47781">
    <property type="entry name" value="RuvA domain 2-like"/>
    <property type="match status" value="1"/>
</dbReference>
<keyword evidence="2" id="KW-1133">Transmembrane helix</keyword>
<reference evidence="5" key="1">
    <citation type="journal article" date="2019" name="Int. J. Syst. Evol. Microbiol.">
        <title>The Global Catalogue of Microorganisms (GCM) 10K type strain sequencing project: providing services to taxonomists for standard genome sequencing and annotation.</title>
        <authorList>
            <consortium name="The Broad Institute Genomics Platform"/>
            <consortium name="The Broad Institute Genome Sequencing Center for Infectious Disease"/>
            <person name="Wu L."/>
            <person name="Ma J."/>
        </authorList>
    </citation>
    <scope>NUCLEOTIDE SEQUENCE [LARGE SCALE GENOMIC DNA]</scope>
    <source>
        <strain evidence="5">JCM 9458</strain>
    </source>
</reference>
<dbReference type="NCBIfam" id="TIGR00426">
    <property type="entry name" value="competence protein ComEA helix-hairpin-helix repeat region"/>
    <property type="match status" value="1"/>
</dbReference>
<protein>
    <recommendedName>
        <fullName evidence="3">Helix-hairpin-helix DNA-binding motif class 1 domain-containing protein</fullName>
    </recommendedName>
</protein>
<feature type="compositionally biased region" description="Low complexity" evidence="1">
    <location>
        <begin position="39"/>
        <end position="57"/>
    </location>
</feature>
<evidence type="ECO:0000313" key="4">
    <source>
        <dbReference type="EMBL" id="GAA3393753.1"/>
    </source>
</evidence>
<dbReference type="Pfam" id="PF10531">
    <property type="entry name" value="SLBB"/>
    <property type="match status" value="1"/>
</dbReference>
<dbReference type="Gene3D" id="3.10.560.10">
    <property type="entry name" value="Outer membrane lipoprotein wza domain like"/>
    <property type="match status" value="1"/>
</dbReference>
<keyword evidence="2" id="KW-0812">Transmembrane</keyword>
<organism evidence="4 5">
    <name type="scientific">Cryptosporangium minutisporangium</name>
    <dbReference type="NCBI Taxonomy" id="113569"/>
    <lineage>
        <taxon>Bacteria</taxon>
        <taxon>Bacillati</taxon>
        <taxon>Actinomycetota</taxon>
        <taxon>Actinomycetes</taxon>
        <taxon>Cryptosporangiales</taxon>
        <taxon>Cryptosporangiaceae</taxon>
        <taxon>Cryptosporangium</taxon>
    </lineage>
</organism>
<dbReference type="PANTHER" id="PTHR21180:SF32">
    <property type="entry name" value="ENDONUCLEASE_EXONUCLEASE_PHOSPHATASE FAMILY DOMAIN-CONTAINING PROTEIN 1"/>
    <property type="match status" value="1"/>
</dbReference>
<accession>A0ABP6T6F6</accession>
<dbReference type="InterPro" id="IPR051675">
    <property type="entry name" value="Endo/Exo/Phosphatase_dom_1"/>
</dbReference>
<evidence type="ECO:0000256" key="2">
    <source>
        <dbReference type="SAM" id="Phobius"/>
    </source>
</evidence>
<proteinExistence type="predicted"/>
<dbReference type="InterPro" id="IPR003583">
    <property type="entry name" value="Hlx-hairpin-Hlx_DNA-bd_motif"/>
</dbReference>
<keyword evidence="5" id="KW-1185">Reference proteome</keyword>
<feature type="region of interest" description="Disordered" evidence="1">
    <location>
        <begin position="19"/>
        <end position="105"/>
    </location>
</feature>
<comment type="caution">
    <text evidence="4">The sequence shown here is derived from an EMBL/GenBank/DDBJ whole genome shotgun (WGS) entry which is preliminary data.</text>
</comment>
<evidence type="ECO:0000259" key="3">
    <source>
        <dbReference type="SMART" id="SM00278"/>
    </source>
</evidence>
<dbReference type="Gene3D" id="1.10.150.320">
    <property type="entry name" value="Photosystem II 12 kDa extrinsic protein"/>
    <property type="match status" value="1"/>
</dbReference>
<keyword evidence="2" id="KW-0472">Membrane</keyword>
<dbReference type="InterPro" id="IPR019554">
    <property type="entry name" value="Soluble_ligand-bd"/>
</dbReference>
<dbReference type="RefSeq" id="WP_345731651.1">
    <property type="nucleotide sequence ID" value="NZ_BAAAYN010000043.1"/>
</dbReference>
<dbReference type="Proteomes" id="UP001501676">
    <property type="component" value="Unassembled WGS sequence"/>
</dbReference>
<dbReference type="InterPro" id="IPR010994">
    <property type="entry name" value="RuvA_2-like"/>
</dbReference>
<name>A0ABP6T6F6_9ACTN</name>
<dbReference type="SMART" id="SM00278">
    <property type="entry name" value="HhH1"/>
    <property type="match status" value="2"/>
</dbReference>
<gene>
    <name evidence="4" type="ORF">GCM10020369_60570</name>
</gene>
<dbReference type="InterPro" id="IPR004509">
    <property type="entry name" value="Competence_ComEA_HhH"/>
</dbReference>
<evidence type="ECO:0000313" key="5">
    <source>
        <dbReference type="Proteomes" id="UP001501676"/>
    </source>
</evidence>